<gene>
    <name evidence="1" type="ORF">BD94_1822</name>
</gene>
<dbReference type="HOGENOM" id="CLU_3308920_0_0_10"/>
<reference evidence="1" key="1">
    <citation type="journal article" date="2013" name="Lancet">
        <title>First case of E anophelis outbreak in an intensive-care unit.</title>
        <authorList>
            <person name="Teo J."/>
            <person name="Tan S.Y."/>
            <person name="Tay M."/>
            <person name="Ding Y."/>
            <person name="Kjelleberg S."/>
            <person name="Givskov M."/>
            <person name="Lin R.T."/>
            <person name="Yang L."/>
        </authorList>
    </citation>
    <scope>NUCLEOTIDE SEQUENCE [LARGE SCALE GENOMIC DNA]</scope>
    <source>
        <strain evidence="1">NUHP1</strain>
    </source>
</reference>
<evidence type="ECO:0000313" key="1">
    <source>
        <dbReference type="EMBL" id="AIL45597.1"/>
    </source>
</evidence>
<dbReference type="KEGG" id="eao:BD94_1822"/>
<reference evidence="1" key="2">
    <citation type="journal article" date="2015" name="Genome Biol. Evol.">
        <title>Complete Genome Sequence and Transcriptomic Analysis of the Novel Pathogen Elizabethkingia anophelis in Response to Oxidative Stress.</title>
        <authorList>
            <person name="Li Y."/>
            <person name="Liu Y."/>
            <person name="Chew S.C."/>
            <person name="Tay M."/>
            <person name="Salido M.M."/>
            <person name="Teo J."/>
            <person name="Lauro F.M."/>
            <person name="Givskov M."/>
            <person name="Yang L."/>
        </authorList>
    </citation>
    <scope>NUCLEOTIDE SEQUENCE</scope>
    <source>
        <strain evidence="1">NUHP1</strain>
    </source>
</reference>
<accession>A0A077EDN6</accession>
<name>A0A077EDN6_9FLAO</name>
<dbReference type="eggNOG" id="ENOG5032A26">
    <property type="taxonomic scope" value="Bacteria"/>
</dbReference>
<evidence type="ECO:0000313" key="2">
    <source>
        <dbReference type="Proteomes" id="UP000028933"/>
    </source>
</evidence>
<organism evidence="1 2">
    <name type="scientific">Elizabethkingia anophelis NUHP1</name>
    <dbReference type="NCBI Taxonomy" id="1338011"/>
    <lineage>
        <taxon>Bacteria</taxon>
        <taxon>Pseudomonadati</taxon>
        <taxon>Bacteroidota</taxon>
        <taxon>Flavobacteriia</taxon>
        <taxon>Flavobacteriales</taxon>
        <taxon>Weeksellaceae</taxon>
        <taxon>Elizabethkingia</taxon>
    </lineage>
</organism>
<protein>
    <submittedName>
        <fullName evidence="1">Uncharacterized protein</fullName>
    </submittedName>
</protein>
<dbReference type="AlphaFoldDB" id="A0A077EDN6"/>
<sequence>MVIAQTGEHNPKLFHMEEDELLEKIKVLQNQLENIKTKE</sequence>
<dbReference type="STRING" id="1338011.BD94_1822"/>
<proteinExistence type="predicted"/>
<dbReference type="EMBL" id="CP007547">
    <property type="protein sequence ID" value="AIL45597.1"/>
    <property type="molecule type" value="Genomic_DNA"/>
</dbReference>
<dbReference type="Proteomes" id="UP000028933">
    <property type="component" value="Chromosome"/>
</dbReference>